<dbReference type="AlphaFoldDB" id="T1GRN5"/>
<dbReference type="GO" id="GO:0005739">
    <property type="term" value="C:mitochondrion"/>
    <property type="evidence" value="ECO:0007669"/>
    <property type="project" value="TreeGrafter"/>
</dbReference>
<dbReference type="STRING" id="36166.T1GRN5"/>
<evidence type="ECO:0000313" key="2">
    <source>
        <dbReference type="EnsemblMetazoa" id="MESCA006322-PA"/>
    </source>
</evidence>
<reference evidence="3" key="1">
    <citation type="submission" date="2013-02" db="EMBL/GenBank/DDBJ databases">
        <authorList>
            <person name="Hughes D."/>
        </authorList>
    </citation>
    <scope>NUCLEOTIDE SEQUENCE</scope>
    <source>
        <strain>Durham</strain>
        <strain evidence="3">NC isolate 2 -- Noor lab</strain>
    </source>
</reference>
<dbReference type="EMBL" id="CAQQ02057884">
    <property type="status" value="NOT_ANNOTATED_CDS"/>
    <property type="molecule type" value="Genomic_DNA"/>
</dbReference>
<evidence type="ECO:0000313" key="3">
    <source>
        <dbReference type="Proteomes" id="UP000015102"/>
    </source>
</evidence>
<dbReference type="SUPFAM" id="SSF52490">
    <property type="entry name" value="Tubulin nucleotide-binding domain-like"/>
    <property type="match status" value="1"/>
</dbReference>
<feature type="domain" description="DML1/Misato tubulin" evidence="1">
    <location>
        <begin position="9"/>
        <end position="199"/>
    </location>
</feature>
<name>T1GRN5_MEGSC</name>
<dbReference type="InterPro" id="IPR049942">
    <property type="entry name" value="DML1/Misato"/>
</dbReference>
<proteinExistence type="predicted"/>
<dbReference type="Proteomes" id="UP000015102">
    <property type="component" value="Unassembled WGS sequence"/>
</dbReference>
<dbReference type="Pfam" id="PF14881">
    <property type="entry name" value="Tubulin_3"/>
    <property type="match status" value="1"/>
</dbReference>
<dbReference type="Gene3D" id="3.40.50.1440">
    <property type="entry name" value="Tubulin/FtsZ, GTPase domain"/>
    <property type="match status" value="1"/>
</dbReference>
<keyword evidence="3" id="KW-1185">Reference proteome</keyword>
<organism evidence="2 3">
    <name type="scientific">Megaselia scalaris</name>
    <name type="common">Humpbacked fly</name>
    <name type="synonym">Phora scalaris</name>
    <dbReference type="NCBI Taxonomy" id="36166"/>
    <lineage>
        <taxon>Eukaryota</taxon>
        <taxon>Metazoa</taxon>
        <taxon>Ecdysozoa</taxon>
        <taxon>Arthropoda</taxon>
        <taxon>Hexapoda</taxon>
        <taxon>Insecta</taxon>
        <taxon>Pterygota</taxon>
        <taxon>Neoptera</taxon>
        <taxon>Endopterygota</taxon>
        <taxon>Diptera</taxon>
        <taxon>Brachycera</taxon>
        <taxon>Muscomorpha</taxon>
        <taxon>Platypezoidea</taxon>
        <taxon>Phoridae</taxon>
        <taxon>Megaseliini</taxon>
        <taxon>Megaselia</taxon>
    </lineage>
</organism>
<evidence type="ECO:0000259" key="1">
    <source>
        <dbReference type="Pfam" id="PF14881"/>
    </source>
</evidence>
<dbReference type="EnsemblMetazoa" id="MESCA006322-RA">
    <property type="protein sequence ID" value="MESCA006322-PA"/>
    <property type="gene ID" value="MESCA006322"/>
</dbReference>
<reference evidence="2" key="2">
    <citation type="submission" date="2015-06" db="UniProtKB">
        <authorList>
            <consortium name="EnsemblMetazoa"/>
        </authorList>
    </citation>
    <scope>IDENTIFICATION</scope>
</reference>
<sequence>MEEKEYKLNENVKTWTDFLYSRYHPRSINIVRDYKHSDEKESLDTFSNGKSLWKTDLFEDEFCDRIRQYVEECDFLQGFQNIFDISNGFSGLSMNCMEYLNDEYAKSILAIPVFSPKNVIYENADEAMSNAIRIVNIALTYNGLVENSSMFLPLSLREREWKTPGVSRQFPHLTYKEDNLYQTSAIIASYLDTLSLKYRFKNAASYLPGFCTDMTNYGRKLTAGAFSLPLQMNSEEDLIDCLDRFDGDLFTQISPNTQIGTDYVVQSVFVRGVPKNRLKRPMQSAKLQMRMAAYRCDSVSEMFQLYFQCKNHASLAHVAACPRLLPTLATVQNSGDIADTLETLHREAERIKIKKIHRFRESGFEEDEYGEMLENLLQFKDNYEDNFEL</sequence>
<dbReference type="PANTHER" id="PTHR13391:SF0">
    <property type="entry name" value="PROTEIN MISATO HOMOLOG 1"/>
    <property type="match status" value="1"/>
</dbReference>
<accession>T1GRN5</accession>
<dbReference type="OMA" id="FVGSHIW"/>
<dbReference type="InterPro" id="IPR029209">
    <property type="entry name" value="DML1/Misato_tubulin"/>
</dbReference>
<dbReference type="HOGENOM" id="CLU_022511_0_0_1"/>
<dbReference type="InterPro" id="IPR036525">
    <property type="entry name" value="Tubulin/FtsZ_GTPase_sf"/>
</dbReference>
<dbReference type="GO" id="GO:0007005">
    <property type="term" value="P:mitochondrion organization"/>
    <property type="evidence" value="ECO:0007669"/>
    <property type="project" value="InterPro"/>
</dbReference>
<protein>
    <recommendedName>
        <fullName evidence="1">DML1/Misato tubulin domain-containing protein</fullName>
    </recommendedName>
</protein>
<dbReference type="CDD" id="cd06060">
    <property type="entry name" value="misato"/>
    <property type="match status" value="1"/>
</dbReference>
<dbReference type="PANTHER" id="PTHR13391">
    <property type="entry name" value="MITOCHONDRIAL DISTRIBUTION REGULATOR MISATO"/>
    <property type="match status" value="1"/>
</dbReference>